<accession>B7WXE5</accession>
<dbReference type="SMART" id="SM00388">
    <property type="entry name" value="HisKA"/>
    <property type="match status" value="1"/>
</dbReference>
<evidence type="ECO:0000256" key="13">
    <source>
        <dbReference type="SAM" id="Phobius"/>
    </source>
</evidence>
<evidence type="ECO:0000313" key="15">
    <source>
        <dbReference type="EMBL" id="EED65968.1"/>
    </source>
</evidence>
<evidence type="ECO:0000256" key="10">
    <source>
        <dbReference type="ARBA" id="ARBA00022989"/>
    </source>
</evidence>
<proteinExistence type="predicted"/>
<keyword evidence="4" id="KW-0597">Phosphoprotein</keyword>
<keyword evidence="5" id="KW-0808">Transferase</keyword>
<dbReference type="InterPro" id="IPR036097">
    <property type="entry name" value="HisK_dim/P_sf"/>
</dbReference>
<dbReference type="RefSeq" id="WP_003052344.1">
    <property type="nucleotide sequence ID" value="NZ_AAUJ02000001.1"/>
</dbReference>
<dbReference type="EMBL" id="AAUJ02000001">
    <property type="protein sequence ID" value="EED65968.1"/>
    <property type="molecule type" value="Genomic_DNA"/>
</dbReference>
<keyword evidence="10 13" id="KW-1133">Transmembrane helix</keyword>
<dbReference type="OrthoDB" id="9804645at2"/>
<keyword evidence="11" id="KW-0902">Two-component regulatory system</keyword>
<comment type="catalytic activity">
    <reaction evidence="1">
        <text>ATP + protein L-histidine = ADP + protein N-phospho-L-histidine.</text>
        <dbReference type="EC" id="2.7.13.3"/>
    </reaction>
</comment>
<keyword evidence="9" id="KW-0067">ATP-binding</keyword>
<dbReference type="Proteomes" id="UP000003039">
    <property type="component" value="Unassembled WGS sequence"/>
</dbReference>
<dbReference type="EC" id="2.7.13.3" evidence="3"/>
<dbReference type="SUPFAM" id="SSF47384">
    <property type="entry name" value="Homodimeric domain of signal transducing histidine kinase"/>
    <property type="match status" value="1"/>
</dbReference>
<evidence type="ECO:0000256" key="6">
    <source>
        <dbReference type="ARBA" id="ARBA00022692"/>
    </source>
</evidence>
<evidence type="ECO:0000256" key="8">
    <source>
        <dbReference type="ARBA" id="ARBA00022777"/>
    </source>
</evidence>
<dbReference type="Pfam" id="PF02518">
    <property type="entry name" value="HATPase_c"/>
    <property type="match status" value="1"/>
</dbReference>
<evidence type="ECO:0000256" key="7">
    <source>
        <dbReference type="ARBA" id="ARBA00022741"/>
    </source>
</evidence>
<organism evidence="15 16">
    <name type="scientific">Comamonas testosteroni (strain DSM 14576 / KF-1)</name>
    <name type="common">Pseudomonas testosteroni</name>
    <dbReference type="NCBI Taxonomy" id="399795"/>
    <lineage>
        <taxon>Bacteria</taxon>
        <taxon>Pseudomonadati</taxon>
        <taxon>Pseudomonadota</taxon>
        <taxon>Betaproteobacteria</taxon>
        <taxon>Burkholderiales</taxon>
        <taxon>Comamonadaceae</taxon>
        <taxon>Comamonas</taxon>
    </lineage>
</organism>
<protein>
    <recommendedName>
        <fullName evidence="3">histidine kinase</fullName>
        <ecNumber evidence="3">2.7.13.3</ecNumber>
    </recommendedName>
</protein>
<dbReference type="InterPro" id="IPR004358">
    <property type="entry name" value="Sig_transdc_His_kin-like_C"/>
</dbReference>
<dbReference type="PANTHER" id="PTHR45436">
    <property type="entry name" value="SENSOR HISTIDINE KINASE YKOH"/>
    <property type="match status" value="1"/>
</dbReference>
<dbReference type="PROSITE" id="PS50109">
    <property type="entry name" value="HIS_KIN"/>
    <property type="match status" value="1"/>
</dbReference>
<feature type="transmembrane region" description="Helical" evidence="13">
    <location>
        <begin position="148"/>
        <end position="171"/>
    </location>
</feature>
<name>B7WXE5_COMTK</name>
<dbReference type="GO" id="GO:0000155">
    <property type="term" value="F:phosphorelay sensor kinase activity"/>
    <property type="evidence" value="ECO:0007669"/>
    <property type="project" value="InterPro"/>
</dbReference>
<keyword evidence="8 15" id="KW-0418">Kinase</keyword>
<dbReference type="SMART" id="SM00387">
    <property type="entry name" value="HATPase_c"/>
    <property type="match status" value="1"/>
</dbReference>
<evidence type="ECO:0000313" key="16">
    <source>
        <dbReference type="Proteomes" id="UP000003039"/>
    </source>
</evidence>
<keyword evidence="7" id="KW-0547">Nucleotide-binding</keyword>
<dbReference type="GO" id="GO:0005524">
    <property type="term" value="F:ATP binding"/>
    <property type="evidence" value="ECO:0007669"/>
    <property type="project" value="UniProtKB-KW"/>
</dbReference>
<evidence type="ECO:0000256" key="5">
    <source>
        <dbReference type="ARBA" id="ARBA00022679"/>
    </source>
</evidence>
<keyword evidence="6 13" id="KW-0812">Transmembrane</keyword>
<evidence type="ECO:0000256" key="3">
    <source>
        <dbReference type="ARBA" id="ARBA00012438"/>
    </source>
</evidence>
<feature type="domain" description="Histidine kinase" evidence="14">
    <location>
        <begin position="232"/>
        <end position="441"/>
    </location>
</feature>
<dbReference type="PANTHER" id="PTHR45436:SF14">
    <property type="entry name" value="SENSOR PROTEIN QSEC"/>
    <property type="match status" value="1"/>
</dbReference>
<keyword evidence="12 13" id="KW-0472">Membrane</keyword>
<gene>
    <name evidence="15" type="ORF">CtesDRAFT_PD0914</name>
</gene>
<dbReference type="InterPro" id="IPR050428">
    <property type="entry name" value="TCS_sensor_his_kinase"/>
</dbReference>
<dbReference type="Pfam" id="PF00512">
    <property type="entry name" value="HisKA"/>
    <property type="match status" value="1"/>
</dbReference>
<dbReference type="AlphaFoldDB" id="B7WXE5"/>
<dbReference type="InterPro" id="IPR005467">
    <property type="entry name" value="His_kinase_dom"/>
</dbReference>
<evidence type="ECO:0000259" key="14">
    <source>
        <dbReference type="PROSITE" id="PS50109"/>
    </source>
</evidence>
<dbReference type="eggNOG" id="COG2205">
    <property type="taxonomic scope" value="Bacteria"/>
</dbReference>
<dbReference type="InterPro" id="IPR003661">
    <property type="entry name" value="HisK_dim/P_dom"/>
</dbReference>
<dbReference type="InterPro" id="IPR036890">
    <property type="entry name" value="HATPase_C_sf"/>
</dbReference>
<dbReference type="SUPFAM" id="SSF55874">
    <property type="entry name" value="ATPase domain of HSP90 chaperone/DNA topoisomerase II/histidine kinase"/>
    <property type="match status" value="1"/>
</dbReference>
<dbReference type="Gene3D" id="1.10.287.130">
    <property type="match status" value="1"/>
</dbReference>
<feature type="transmembrane region" description="Helical" evidence="13">
    <location>
        <begin position="6"/>
        <end position="26"/>
    </location>
</feature>
<dbReference type="PRINTS" id="PR00344">
    <property type="entry name" value="BCTRLSENSOR"/>
</dbReference>
<evidence type="ECO:0000256" key="12">
    <source>
        <dbReference type="ARBA" id="ARBA00023136"/>
    </source>
</evidence>
<evidence type="ECO:0000256" key="4">
    <source>
        <dbReference type="ARBA" id="ARBA00022553"/>
    </source>
</evidence>
<evidence type="ECO:0000256" key="9">
    <source>
        <dbReference type="ARBA" id="ARBA00022840"/>
    </source>
</evidence>
<comment type="subcellular location">
    <subcellularLocation>
        <location evidence="2">Membrane</location>
        <topology evidence="2">Multi-pass membrane protein</topology>
    </subcellularLocation>
</comment>
<dbReference type="InterPro" id="IPR003594">
    <property type="entry name" value="HATPase_dom"/>
</dbReference>
<evidence type="ECO:0000256" key="1">
    <source>
        <dbReference type="ARBA" id="ARBA00000085"/>
    </source>
</evidence>
<dbReference type="Gene3D" id="3.30.565.10">
    <property type="entry name" value="Histidine kinase-like ATPase, C-terminal domain"/>
    <property type="match status" value="1"/>
</dbReference>
<reference evidence="15 16" key="1">
    <citation type="journal article" date="2004" name="Appl. Environ. Microbiol.">
        <title>Mineralization of individual congeners of linear alkylbenzenesulfonate by defined pairs of heterotrophic bacteria.</title>
        <authorList>
            <person name="Schleheck D."/>
            <person name="Knepper T.P."/>
            <person name="Fischer K."/>
            <person name="Cook A.M."/>
        </authorList>
    </citation>
    <scope>NUCLEOTIDE SEQUENCE [LARGE SCALE GENOMIC DNA]</scope>
    <source>
        <strain evidence="16">DSM 14576 / KF-1</strain>
    </source>
</reference>
<evidence type="ECO:0000256" key="11">
    <source>
        <dbReference type="ARBA" id="ARBA00023012"/>
    </source>
</evidence>
<dbReference type="CDD" id="cd00082">
    <property type="entry name" value="HisKA"/>
    <property type="match status" value="1"/>
</dbReference>
<comment type="caution">
    <text evidence="15">The sequence shown here is derived from an EMBL/GenBank/DDBJ whole genome shotgun (WGS) entry which is preliminary data.</text>
</comment>
<dbReference type="GO" id="GO:0005886">
    <property type="term" value="C:plasma membrane"/>
    <property type="evidence" value="ECO:0007669"/>
    <property type="project" value="TreeGrafter"/>
</dbReference>
<evidence type="ECO:0000256" key="2">
    <source>
        <dbReference type="ARBA" id="ARBA00004141"/>
    </source>
</evidence>
<sequence precursor="true">MSLQLRTVLMTGIAILALWTAAAGWMMQGVQSRLEKTLDGRLEMSARMVAALLERSSLSPSSAEDALSEAIAVTGHEGIACEIQWLQGGVMAQTIPGLQLPTTTRQPEGLSTREVNGSVWRVYVLHANGYQVTTADQLEQRAILHREMLWAAGIPLFIALLGGLAALWWGIGHGLKPLKQLSQILRDKKVDDTAPITLPHSRAELRPVVGAINAAFKRLAHALASQRSFTDAAAHELRTPLTVIDTHLQLMRSAESESETHLYLSNAETGVKRLCRTLNQMMTLAHAEAAIDPHDCCDSLQDALSSVLQRLSREQQARVKWQFLGADRGCQTPRSMVETAIRNLVDNALKYSTEDQTVEVFVQTDAEGKCYIQVTDQGSGLSEVQSQHLGRRFWRGDQNRHRNDGAGLGISIVYAITERFDGQLKFTNKQGGGLVVELLLK</sequence>